<keyword evidence="3" id="KW-0175">Coiled coil</keyword>
<keyword evidence="1" id="KW-0807">Transducer</keyword>
<evidence type="ECO:0000313" key="6">
    <source>
        <dbReference type="EMBL" id="BCZ45355.1"/>
    </source>
</evidence>
<protein>
    <submittedName>
        <fullName evidence="6">Methyl-accepting chemotaxis protein</fullName>
    </submittedName>
</protein>
<evidence type="ECO:0000256" key="1">
    <source>
        <dbReference type="ARBA" id="ARBA00023224"/>
    </source>
</evidence>
<evidence type="ECO:0000256" key="3">
    <source>
        <dbReference type="SAM" id="Coils"/>
    </source>
</evidence>
<evidence type="ECO:0000313" key="7">
    <source>
        <dbReference type="Proteomes" id="UP000824633"/>
    </source>
</evidence>
<accession>A0ABN6IT30</accession>
<dbReference type="InterPro" id="IPR004090">
    <property type="entry name" value="Chemotax_Me-accpt_rcpt"/>
</dbReference>
<gene>
    <name evidence="6" type="ORF">psyc5s11_14220</name>
</gene>
<reference evidence="7" key="1">
    <citation type="submission" date="2021-07" db="EMBL/GenBank/DDBJ databases">
        <title>Complete genome sequencing of a Clostridium isolate.</title>
        <authorList>
            <person name="Ueki A."/>
            <person name="Tonouchi A."/>
        </authorList>
    </citation>
    <scope>NUCLEOTIDE SEQUENCE [LARGE SCALE GENOMIC DNA]</scope>
    <source>
        <strain evidence="7">C5S11</strain>
    </source>
</reference>
<dbReference type="Proteomes" id="UP000824633">
    <property type="component" value="Chromosome"/>
</dbReference>
<comment type="similarity">
    <text evidence="2">Belongs to the methyl-accepting chemotaxis (MCP) protein family.</text>
</comment>
<keyword evidence="7" id="KW-1185">Reference proteome</keyword>
<dbReference type="Pfam" id="PF12729">
    <property type="entry name" value="4HB_MCP_1"/>
    <property type="match status" value="1"/>
</dbReference>
<feature type="transmembrane region" description="Helical" evidence="4">
    <location>
        <begin position="188"/>
        <end position="208"/>
    </location>
</feature>
<feature type="coiled-coil region" evidence="3">
    <location>
        <begin position="277"/>
        <end position="308"/>
    </location>
</feature>
<organism evidence="6 7">
    <name type="scientific">Clostridium gelidum</name>
    <dbReference type="NCBI Taxonomy" id="704125"/>
    <lineage>
        <taxon>Bacteria</taxon>
        <taxon>Bacillati</taxon>
        <taxon>Bacillota</taxon>
        <taxon>Clostridia</taxon>
        <taxon>Eubacteriales</taxon>
        <taxon>Clostridiaceae</taxon>
        <taxon>Clostridium</taxon>
    </lineage>
</organism>
<keyword evidence="4" id="KW-0472">Membrane</keyword>
<keyword evidence="4" id="KW-1133">Transmembrane helix</keyword>
<dbReference type="PRINTS" id="PR00260">
    <property type="entry name" value="CHEMTRNSDUCR"/>
</dbReference>
<evidence type="ECO:0000259" key="5">
    <source>
        <dbReference type="SMART" id="SM00283"/>
    </source>
</evidence>
<dbReference type="EMBL" id="AP024849">
    <property type="protein sequence ID" value="BCZ45355.1"/>
    <property type="molecule type" value="Genomic_DNA"/>
</dbReference>
<dbReference type="SMART" id="SM00283">
    <property type="entry name" value="MA"/>
    <property type="match status" value="1"/>
</dbReference>
<evidence type="ECO:0000256" key="2">
    <source>
        <dbReference type="ARBA" id="ARBA00029447"/>
    </source>
</evidence>
<dbReference type="InterPro" id="IPR024478">
    <property type="entry name" value="HlyB_4HB_MCP"/>
</dbReference>
<dbReference type="InterPro" id="IPR004089">
    <property type="entry name" value="MCPsignal_dom"/>
</dbReference>
<dbReference type="SUPFAM" id="SSF58104">
    <property type="entry name" value="Methyl-accepting chemotaxis protein (MCP) signaling domain"/>
    <property type="match status" value="1"/>
</dbReference>
<dbReference type="PANTHER" id="PTHR32089">
    <property type="entry name" value="METHYL-ACCEPTING CHEMOTAXIS PROTEIN MCPB"/>
    <property type="match status" value="1"/>
</dbReference>
<feature type="domain" description="Methyl-accepting transducer" evidence="5">
    <location>
        <begin position="272"/>
        <end position="569"/>
    </location>
</feature>
<keyword evidence="4" id="KW-0812">Transmembrane</keyword>
<evidence type="ECO:0000256" key="4">
    <source>
        <dbReference type="SAM" id="Phobius"/>
    </source>
</evidence>
<feature type="transmembrane region" description="Helical" evidence="4">
    <location>
        <begin position="12"/>
        <end position="32"/>
    </location>
</feature>
<dbReference type="Gene3D" id="1.10.287.950">
    <property type="entry name" value="Methyl-accepting chemotaxis protein"/>
    <property type="match status" value="1"/>
</dbReference>
<dbReference type="Pfam" id="PF00015">
    <property type="entry name" value="MCPsignal"/>
    <property type="match status" value="1"/>
</dbReference>
<proteinExistence type="inferred from homology"/>
<sequence length="570" mass="63233">MKNLKISTKLTIIISLLIIALIILGSFSIYNGRKATADMEKMYSNSLSAIVIGGDLRTQTRANKANLLDLIISKDESYREKVNDDIETRKKTIKDDMDKLIDLSTDNQQMELYETVKNNLASYEKAFIAEVDMAKSNKVDEAYKLYYENISLLETYQTSVRNINDYNSKNAKVIYNEYEANVKVTENMTFIIAILAIIMALGISWYIIRNIKKSISGLSLTLNSLKNGDFTVEIPENIRSTKDEIGIMSMDVFLMQGSLKKLIETVKNEAIKVNDNVDSSLENINIMNNNIEDASARTEELAANMEETAACSQEMSATAQEIERAVDSIAKNSQNGAIEAVNINKRAVDTKKSVNIAQKKANDIFIGTKGKLEKAIESSKIVEQINVLSESIMQITEQTNLLALNAAIEAARAGEAGKGFSVVAEEIKKLAEQSKDTVIEIQNITVKVTESVIELSSSSNQLLQFVSTDVYNDYKTMLDVADKYSDDANFVENLVTEFSSTSEELLASIQDVLKTIDEVAQAANDGAVGTTDIAQRIADVTSKSNDVLELTKKSQDSSDKLKREILRFKI</sequence>
<dbReference type="RefSeq" id="WP_224036956.1">
    <property type="nucleotide sequence ID" value="NZ_AP024849.1"/>
</dbReference>
<name>A0ABN6IT30_9CLOT</name>
<dbReference type="PANTHER" id="PTHR32089:SF112">
    <property type="entry name" value="LYSOZYME-LIKE PROTEIN-RELATED"/>
    <property type="match status" value="1"/>
</dbReference>